<dbReference type="PANTHER" id="PTHR30137">
    <property type="entry name" value="LUCIFERASE-LIKE MONOOXYGENASE"/>
    <property type="match status" value="1"/>
</dbReference>
<evidence type="ECO:0000256" key="1">
    <source>
        <dbReference type="ARBA" id="ARBA00007789"/>
    </source>
</evidence>
<proteinExistence type="predicted"/>
<dbReference type="GO" id="GO:0016705">
    <property type="term" value="F:oxidoreductase activity, acting on paired donors, with incorporation or reduction of molecular oxygen"/>
    <property type="evidence" value="ECO:0007669"/>
    <property type="project" value="InterPro"/>
</dbReference>
<dbReference type="RefSeq" id="WP_121376439.1">
    <property type="nucleotide sequence ID" value="NZ_RBLC01000002.1"/>
</dbReference>
<evidence type="ECO:0000259" key="2">
    <source>
        <dbReference type="Pfam" id="PF00296"/>
    </source>
</evidence>
<organism evidence="3 4">
    <name type="scientific">Flavobacterium endophyticum</name>
    <dbReference type="NCBI Taxonomy" id="1540163"/>
    <lineage>
        <taxon>Bacteria</taxon>
        <taxon>Pseudomonadati</taxon>
        <taxon>Bacteroidota</taxon>
        <taxon>Flavobacteriia</taxon>
        <taxon>Flavobacteriales</taxon>
        <taxon>Flavobacteriaceae</taxon>
        <taxon>Flavobacterium</taxon>
    </lineage>
</organism>
<dbReference type="OrthoDB" id="9780518at2"/>
<dbReference type="InterPro" id="IPR050766">
    <property type="entry name" value="Bact_Lucif_Oxidored"/>
</dbReference>
<dbReference type="CDD" id="cd00347">
    <property type="entry name" value="Flavin_utilizing_monoxygenases"/>
    <property type="match status" value="1"/>
</dbReference>
<keyword evidence="4" id="KW-1185">Reference proteome</keyword>
<feature type="domain" description="Luciferase-like" evidence="2">
    <location>
        <begin position="5"/>
        <end position="300"/>
    </location>
</feature>
<dbReference type="EMBL" id="RBLC01000002">
    <property type="protein sequence ID" value="RKS23219.1"/>
    <property type="molecule type" value="Genomic_DNA"/>
</dbReference>
<comment type="similarity">
    <text evidence="1">To bacterial alkanal monooxygenase alpha and beta chains.</text>
</comment>
<comment type="caution">
    <text evidence="3">The sequence shown here is derived from an EMBL/GenBank/DDBJ whole genome shotgun (WGS) entry which is preliminary data.</text>
</comment>
<dbReference type="NCBIfam" id="TIGR03558">
    <property type="entry name" value="oxido_grp_1"/>
    <property type="match status" value="1"/>
</dbReference>
<dbReference type="AlphaFoldDB" id="A0A495MFW8"/>
<dbReference type="Gene3D" id="3.20.20.30">
    <property type="entry name" value="Luciferase-like domain"/>
    <property type="match status" value="1"/>
</dbReference>
<dbReference type="SUPFAM" id="SSF51679">
    <property type="entry name" value="Bacterial luciferase-like"/>
    <property type="match status" value="1"/>
</dbReference>
<evidence type="ECO:0000313" key="4">
    <source>
        <dbReference type="Proteomes" id="UP000277579"/>
    </source>
</evidence>
<dbReference type="InterPro" id="IPR019949">
    <property type="entry name" value="CmoO-like"/>
</dbReference>
<accession>A0A495MFW8</accession>
<dbReference type="Proteomes" id="UP000277579">
    <property type="component" value="Unassembled WGS sequence"/>
</dbReference>
<dbReference type="GO" id="GO:0005829">
    <property type="term" value="C:cytosol"/>
    <property type="evidence" value="ECO:0007669"/>
    <property type="project" value="TreeGrafter"/>
</dbReference>
<name>A0A495MFW8_9FLAO</name>
<dbReference type="InterPro" id="IPR011251">
    <property type="entry name" value="Luciferase-like_dom"/>
</dbReference>
<evidence type="ECO:0000313" key="3">
    <source>
        <dbReference type="EMBL" id="RKS23219.1"/>
    </source>
</evidence>
<sequence>MKNIRLSILDQSQVRRNGTAKQALQESGELVQLAEKLGYTRYWVSEHHNFKMVAGTAPEVLIPFLASKTQTIKIGSGGIMLPNHSAFKVAENFGLLETLFPKRIDLGIGRAPGGDRLSSHLLNPSNTFSEKEFFQQLIDVQAFLRNETLADTVHEKVKSYPCPEEIPDLWILTSSGGSAQFAAHFGMALSFAQFINPDGGPEVAAFYRQNFKPSAELKQPKVNVGIFAFCSEDEQKIADWITEFDYRMLHIEAGAAGELPSFEEIKNMGYTLQQKARIAYNKGRYIAGTPEKLKAAIEKIADEYETDEIMIATIAENFEDRKKSYELLAGQFLTSS</sequence>
<reference evidence="3 4" key="1">
    <citation type="submission" date="2018-10" db="EMBL/GenBank/DDBJ databases">
        <title>Genomic Encyclopedia of Archaeal and Bacterial Type Strains, Phase II (KMG-II): from individual species to whole genera.</title>
        <authorList>
            <person name="Goeker M."/>
        </authorList>
    </citation>
    <scope>NUCLEOTIDE SEQUENCE [LARGE SCALE GENOMIC DNA]</scope>
    <source>
        <strain evidence="3 4">DSM 29537</strain>
    </source>
</reference>
<dbReference type="PANTHER" id="PTHR30137:SF19">
    <property type="entry name" value="LUCIFERASE-LIKE MONOOXYGENASE"/>
    <property type="match status" value="1"/>
</dbReference>
<protein>
    <submittedName>
        <fullName evidence="3">Luciferase family oxidoreductase group 1</fullName>
    </submittedName>
</protein>
<dbReference type="InterPro" id="IPR036661">
    <property type="entry name" value="Luciferase-like_sf"/>
</dbReference>
<gene>
    <name evidence="3" type="ORF">CLV94_2124</name>
</gene>
<dbReference type="Pfam" id="PF00296">
    <property type="entry name" value="Bac_luciferase"/>
    <property type="match status" value="1"/>
</dbReference>